<accession>G0UC39</accession>
<dbReference type="AlphaFoldDB" id="G0UC39"/>
<protein>
    <submittedName>
        <fullName evidence="1">Uncharacterized protein</fullName>
    </submittedName>
</protein>
<dbReference type="EMBL" id="HE573027">
    <property type="protein sequence ID" value="CCC53387.1"/>
    <property type="molecule type" value="Genomic_DNA"/>
</dbReference>
<sequence length="61" mass="6779">MASRLHGHASACLLRRTPQSASLAQGRARRYPAPWASDAFLRHEQVSILVHQVWGRMASLA</sequence>
<dbReference type="VEuPathDB" id="TriTrypDB:TvY486_1108710"/>
<organism evidence="1">
    <name type="scientific">Trypanosoma vivax (strain Y486)</name>
    <dbReference type="NCBI Taxonomy" id="1055687"/>
    <lineage>
        <taxon>Eukaryota</taxon>
        <taxon>Discoba</taxon>
        <taxon>Euglenozoa</taxon>
        <taxon>Kinetoplastea</taxon>
        <taxon>Metakinetoplastina</taxon>
        <taxon>Trypanosomatida</taxon>
        <taxon>Trypanosomatidae</taxon>
        <taxon>Trypanosoma</taxon>
        <taxon>Duttonella</taxon>
    </lineage>
</organism>
<reference evidence="1" key="1">
    <citation type="journal article" date="2012" name="Proc. Natl. Acad. Sci. U.S.A.">
        <title>Antigenic diversity is generated by distinct evolutionary mechanisms in African trypanosome species.</title>
        <authorList>
            <person name="Jackson A.P."/>
            <person name="Berry A."/>
            <person name="Aslett M."/>
            <person name="Allison H.C."/>
            <person name="Burton P."/>
            <person name="Vavrova-Anderson J."/>
            <person name="Brown R."/>
            <person name="Browne H."/>
            <person name="Corton N."/>
            <person name="Hauser H."/>
            <person name="Gamble J."/>
            <person name="Gilderthorp R."/>
            <person name="Marcello L."/>
            <person name="McQuillan J."/>
            <person name="Otto T.D."/>
            <person name="Quail M.A."/>
            <person name="Sanders M.J."/>
            <person name="van Tonder A."/>
            <person name="Ginger M.L."/>
            <person name="Field M.C."/>
            <person name="Barry J.D."/>
            <person name="Hertz-Fowler C."/>
            <person name="Berriman M."/>
        </authorList>
    </citation>
    <scope>NUCLEOTIDE SEQUENCE</scope>
    <source>
        <strain evidence="1">Y486</strain>
    </source>
</reference>
<gene>
    <name evidence="1" type="ORF">TVY486_1108710</name>
</gene>
<proteinExistence type="predicted"/>
<name>G0UC39_TRYVY</name>
<evidence type="ECO:0000313" key="1">
    <source>
        <dbReference type="EMBL" id="CCC53387.1"/>
    </source>
</evidence>